<dbReference type="KEGG" id="dpf:ON006_20960"/>
<evidence type="ECO:0000313" key="1">
    <source>
        <dbReference type="EMBL" id="WAC10220.1"/>
    </source>
</evidence>
<dbReference type="Proteomes" id="UP001164653">
    <property type="component" value="Chromosome"/>
</dbReference>
<reference evidence="1" key="1">
    <citation type="submission" date="2022-11" db="EMBL/GenBank/DDBJ databases">
        <title>Dyadobacter pollutisoli sp. nov., isolated from plastic dumped soil.</title>
        <authorList>
            <person name="Kim J.M."/>
            <person name="Kim K.R."/>
            <person name="Lee J.K."/>
            <person name="Hao L."/>
            <person name="Jeon C.O."/>
        </authorList>
    </citation>
    <scope>NUCLEOTIDE SEQUENCE</scope>
    <source>
        <strain evidence="1">U1</strain>
    </source>
</reference>
<dbReference type="EMBL" id="CP112998">
    <property type="protein sequence ID" value="WAC10220.1"/>
    <property type="molecule type" value="Genomic_DNA"/>
</dbReference>
<protein>
    <submittedName>
        <fullName evidence="1">Uncharacterized protein</fullName>
    </submittedName>
</protein>
<gene>
    <name evidence="1" type="ORF">ON006_20960</name>
</gene>
<dbReference type="AlphaFoldDB" id="A0A9E8N5M2"/>
<proteinExistence type="predicted"/>
<evidence type="ECO:0000313" key="2">
    <source>
        <dbReference type="Proteomes" id="UP001164653"/>
    </source>
</evidence>
<dbReference type="RefSeq" id="WP_244823812.1">
    <property type="nucleotide sequence ID" value="NZ_CP112998.1"/>
</dbReference>
<keyword evidence="2" id="KW-1185">Reference proteome</keyword>
<organism evidence="1 2">
    <name type="scientific">Dyadobacter pollutisoli</name>
    <dbReference type="NCBI Taxonomy" id="2910158"/>
    <lineage>
        <taxon>Bacteria</taxon>
        <taxon>Pseudomonadati</taxon>
        <taxon>Bacteroidota</taxon>
        <taxon>Cytophagia</taxon>
        <taxon>Cytophagales</taxon>
        <taxon>Spirosomataceae</taxon>
        <taxon>Dyadobacter</taxon>
    </lineage>
</organism>
<sequence>MNSCQSQDAVKEKSEEIFRTLKNNEARILVRIGDKEFYSPESVFTGQILMSDNMMSMTLTDQFEGKTIINLGSKKWFSKKPVHELINAENQVSTNVKMGKIVDREKMIGEGYMMAYGEITAVEFLKDKMVFKIMGKVGKYSDFQQPDKYLPAEGIIVYKKPAVSFGNVTENEVFSSTTSN</sequence>
<name>A0A9E8N5M2_9BACT</name>
<accession>A0A9E8N5M2</accession>